<dbReference type="InterPro" id="IPR013752">
    <property type="entry name" value="KPA_reductase"/>
</dbReference>
<organism evidence="2 3">
    <name type="scientific">Angustibacter aerolatus</name>
    <dbReference type="NCBI Taxonomy" id="1162965"/>
    <lineage>
        <taxon>Bacteria</taxon>
        <taxon>Bacillati</taxon>
        <taxon>Actinomycetota</taxon>
        <taxon>Actinomycetes</taxon>
        <taxon>Kineosporiales</taxon>
        <taxon>Kineosporiaceae</taxon>
    </lineage>
</organism>
<dbReference type="SUPFAM" id="SSF48179">
    <property type="entry name" value="6-phosphogluconate dehydrogenase C-terminal domain-like"/>
    <property type="match status" value="1"/>
</dbReference>
<accession>A0ABQ6JF55</accession>
<sequence length="80" mass="8439">MTVNPISALTGASMGPMLADDLVTGLIEAVMLEAREVGARIGCPIDETPAARVDVTRRLGDLEPSMLQDARAGRRSSSTR</sequence>
<dbReference type="Proteomes" id="UP001157017">
    <property type="component" value="Unassembled WGS sequence"/>
</dbReference>
<dbReference type="InterPro" id="IPR008927">
    <property type="entry name" value="6-PGluconate_DH-like_C_sf"/>
</dbReference>
<reference evidence="3" key="1">
    <citation type="journal article" date="2019" name="Int. J. Syst. Evol. Microbiol.">
        <title>The Global Catalogue of Microorganisms (GCM) 10K type strain sequencing project: providing services to taxonomists for standard genome sequencing and annotation.</title>
        <authorList>
            <consortium name="The Broad Institute Genomics Platform"/>
            <consortium name="The Broad Institute Genome Sequencing Center for Infectious Disease"/>
            <person name="Wu L."/>
            <person name="Ma J."/>
        </authorList>
    </citation>
    <scope>NUCLEOTIDE SEQUENCE [LARGE SCALE GENOMIC DNA]</scope>
    <source>
        <strain evidence="3">NBRC 108730</strain>
    </source>
</reference>
<proteinExistence type="predicted"/>
<dbReference type="InterPro" id="IPR013328">
    <property type="entry name" value="6PGD_dom2"/>
</dbReference>
<dbReference type="Gene3D" id="1.10.1040.10">
    <property type="entry name" value="N-(1-d-carboxylethyl)-l-norvaline Dehydrogenase, domain 2"/>
    <property type="match status" value="1"/>
</dbReference>
<feature type="domain" description="Ketopantoate reductase C-terminal" evidence="1">
    <location>
        <begin position="1"/>
        <end position="75"/>
    </location>
</feature>
<gene>
    <name evidence="2" type="ORF">GCM10025868_20630</name>
</gene>
<evidence type="ECO:0000313" key="3">
    <source>
        <dbReference type="Proteomes" id="UP001157017"/>
    </source>
</evidence>
<evidence type="ECO:0000313" key="2">
    <source>
        <dbReference type="EMBL" id="GMA86813.1"/>
    </source>
</evidence>
<comment type="caution">
    <text evidence="2">The sequence shown here is derived from an EMBL/GenBank/DDBJ whole genome shotgun (WGS) entry which is preliminary data.</text>
</comment>
<dbReference type="Pfam" id="PF08546">
    <property type="entry name" value="ApbA_C"/>
    <property type="match status" value="1"/>
</dbReference>
<protein>
    <recommendedName>
        <fullName evidence="1">Ketopantoate reductase C-terminal domain-containing protein</fullName>
    </recommendedName>
</protein>
<dbReference type="EMBL" id="BSUZ01000001">
    <property type="protein sequence ID" value="GMA86813.1"/>
    <property type="molecule type" value="Genomic_DNA"/>
</dbReference>
<name>A0ABQ6JF55_9ACTN</name>
<evidence type="ECO:0000259" key="1">
    <source>
        <dbReference type="Pfam" id="PF08546"/>
    </source>
</evidence>
<keyword evidence="3" id="KW-1185">Reference proteome</keyword>